<evidence type="ECO:0000256" key="3">
    <source>
        <dbReference type="ARBA" id="ARBA00023004"/>
    </source>
</evidence>
<keyword evidence="2" id="KW-0677">Repeat</keyword>
<organism evidence="7 8">
    <name type="scientific">Psychroserpens ponticola</name>
    <dbReference type="NCBI Taxonomy" id="2932268"/>
    <lineage>
        <taxon>Bacteria</taxon>
        <taxon>Pseudomonadati</taxon>
        <taxon>Bacteroidota</taxon>
        <taxon>Flavobacteriia</taxon>
        <taxon>Flavobacteriales</taxon>
        <taxon>Flavobacteriaceae</taxon>
        <taxon>Psychroserpens</taxon>
    </lineage>
</organism>
<dbReference type="PANTHER" id="PTHR46708">
    <property type="entry name" value="TENASCIN"/>
    <property type="match status" value="1"/>
</dbReference>
<dbReference type="PROSITE" id="PS51007">
    <property type="entry name" value="CYTC"/>
    <property type="match status" value="1"/>
</dbReference>
<dbReference type="RefSeq" id="WP_249996743.1">
    <property type="nucleotide sequence ID" value="NZ_CP116221.1"/>
</dbReference>
<dbReference type="EMBL" id="CP116221">
    <property type="protein sequence ID" value="WCO01047.1"/>
    <property type="molecule type" value="Genomic_DNA"/>
</dbReference>
<feature type="domain" description="Fibronectin type-III" evidence="5">
    <location>
        <begin position="29"/>
        <end position="118"/>
    </location>
</feature>
<dbReference type="PROSITE" id="PS50853">
    <property type="entry name" value="FN3"/>
    <property type="match status" value="2"/>
</dbReference>
<dbReference type="InterPro" id="IPR003961">
    <property type="entry name" value="FN3_dom"/>
</dbReference>
<dbReference type="SUPFAM" id="SSF49265">
    <property type="entry name" value="Fibronectin type III"/>
    <property type="match status" value="1"/>
</dbReference>
<dbReference type="CDD" id="cd00063">
    <property type="entry name" value="FN3"/>
    <property type="match status" value="2"/>
</dbReference>
<evidence type="ECO:0000259" key="6">
    <source>
        <dbReference type="PROSITE" id="PS51007"/>
    </source>
</evidence>
<dbReference type="InterPro" id="IPR036116">
    <property type="entry name" value="FN3_sf"/>
</dbReference>
<reference evidence="7 8" key="1">
    <citation type="submission" date="2023-01" db="EMBL/GenBank/DDBJ databases">
        <title>Psychroserpens ponticola sp. nov., isolated from seawater.</title>
        <authorList>
            <person name="Kristyanto S."/>
            <person name="Jung J."/>
            <person name="Kim J.M."/>
            <person name="Jeon C.O."/>
        </authorList>
    </citation>
    <scope>NUCLEOTIDE SEQUENCE [LARGE SCALE GENOMIC DNA]</scope>
    <source>
        <strain evidence="7 8">MSW6</strain>
    </source>
</reference>
<feature type="domain" description="Cytochrome c" evidence="6">
    <location>
        <begin position="419"/>
        <end position="510"/>
    </location>
</feature>
<keyword evidence="3 4" id="KW-0408">Iron</keyword>
<evidence type="ECO:0000313" key="7">
    <source>
        <dbReference type="EMBL" id="WCO01047.1"/>
    </source>
</evidence>
<dbReference type="Pfam" id="PF00041">
    <property type="entry name" value="fn3"/>
    <property type="match status" value="2"/>
</dbReference>
<dbReference type="PANTHER" id="PTHR46708:SF2">
    <property type="entry name" value="FIBRONECTIN TYPE-III DOMAIN-CONTAINING PROTEIN"/>
    <property type="match status" value="1"/>
</dbReference>
<dbReference type="Gene3D" id="2.60.40.10">
    <property type="entry name" value="Immunoglobulins"/>
    <property type="match status" value="2"/>
</dbReference>
<evidence type="ECO:0000256" key="4">
    <source>
        <dbReference type="PROSITE-ProRule" id="PRU00433"/>
    </source>
</evidence>
<evidence type="ECO:0000256" key="2">
    <source>
        <dbReference type="ARBA" id="ARBA00022737"/>
    </source>
</evidence>
<keyword evidence="8" id="KW-1185">Reference proteome</keyword>
<feature type="domain" description="Fibronectin type-III" evidence="5">
    <location>
        <begin position="122"/>
        <end position="212"/>
    </location>
</feature>
<name>A0ABY7RVB3_9FLAO</name>
<dbReference type="SMART" id="SM00060">
    <property type="entry name" value="FN3"/>
    <property type="match status" value="2"/>
</dbReference>
<protein>
    <submittedName>
        <fullName evidence="7">Fibronectin type III domain-containing protein</fullName>
    </submittedName>
</protein>
<dbReference type="InterPro" id="IPR050991">
    <property type="entry name" value="ECM_Regulatory_Proteins"/>
</dbReference>
<sequence>MKKFSFLFVFACLILACNNDDDIVDVCKKATNIVADNITQTTATITWDDRNNAASYIIEYGVSGFAIGSGTTLIESELTVDLQNLSPETTYDVYIQVVCSTDNLSMYSDIFSFTTSITPCYTVSNVTTSMITDTNVLISWEDDTNTVDSYELEYGPSGFSVGSGVSLFATETSIEITDLDPNTAYDIYVKAICSQGNESLNSLLISFTTLAIPVIPEFRPTLSELNLFVGDLGNLEITPYGFEYELSTKLFTDYAIKQRFIVLPNGEKLTYNGDGFPLFPDNTIIVKTFYYNNNETDLSQGTNIIETRVLIKINGSWELGNYKWNDSQTEATLDTAGATVPVTWVDADGASQSINYEIPSSTDCFTCHSNNFETVPIGPKLRTLNFNVNGSNQLQTLIDNEMLEGLTDPSTVGDLPDWEDTSLGLERRARAYMDINCAHCHIEGGYCENQSSLRLSYETAFGESSISENSNSILARIQNTIPQYGMPLIGTTILHDEGVSLMIDYINSLE</sequence>
<accession>A0ABY7RVB3</accession>
<evidence type="ECO:0000256" key="1">
    <source>
        <dbReference type="ARBA" id="ARBA00022723"/>
    </source>
</evidence>
<keyword evidence="4" id="KW-0349">Heme</keyword>
<gene>
    <name evidence="7" type="ORF">MUN68_013355</name>
</gene>
<dbReference type="InterPro" id="IPR013783">
    <property type="entry name" value="Ig-like_fold"/>
</dbReference>
<dbReference type="Proteomes" id="UP001202717">
    <property type="component" value="Chromosome"/>
</dbReference>
<proteinExistence type="predicted"/>
<dbReference type="InterPro" id="IPR009056">
    <property type="entry name" value="Cyt_c-like_dom"/>
</dbReference>
<keyword evidence="1 4" id="KW-0479">Metal-binding</keyword>
<evidence type="ECO:0000313" key="8">
    <source>
        <dbReference type="Proteomes" id="UP001202717"/>
    </source>
</evidence>
<dbReference type="PROSITE" id="PS51257">
    <property type="entry name" value="PROKAR_LIPOPROTEIN"/>
    <property type="match status" value="1"/>
</dbReference>
<evidence type="ECO:0000259" key="5">
    <source>
        <dbReference type="PROSITE" id="PS50853"/>
    </source>
</evidence>